<dbReference type="EMBL" id="APWK03000020">
    <property type="protein sequence ID" value="PHH54743.1"/>
    <property type="molecule type" value="Genomic_DNA"/>
</dbReference>
<comment type="caution">
    <text evidence="2">The sequence shown here is derived from an EMBL/GenBank/DDBJ whole genome shotgun (WGS) entry which is preliminary data.</text>
</comment>
<evidence type="ECO:0000256" key="1">
    <source>
        <dbReference type="SAM" id="MobiDB-lite"/>
    </source>
</evidence>
<feature type="compositionally biased region" description="Low complexity" evidence="1">
    <location>
        <begin position="179"/>
        <end position="192"/>
    </location>
</feature>
<feature type="compositionally biased region" description="Low complexity" evidence="1">
    <location>
        <begin position="215"/>
        <end position="234"/>
    </location>
</feature>
<feature type="region of interest" description="Disordered" evidence="1">
    <location>
        <begin position="211"/>
        <end position="253"/>
    </location>
</feature>
<dbReference type="AlphaFoldDB" id="A0A2C5XCL8"/>
<feature type="region of interest" description="Disordered" evidence="1">
    <location>
        <begin position="150"/>
        <end position="192"/>
    </location>
</feature>
<name>A0A2C5XCL8_9PEZI</name>
<sequence length="253" mass="28008">MCHGLPRLHQCSHTSLTWNYCLGAVLDLNTGYASPCAKKSIARLQPTMNKCQLKNCYFMDLGSQWTCCMCNNGPNEKGWCEAILPKYVKDPETHRTKVVETFCSHGCCANCIRGGPTIDNSDLPQGRNMPSFEGHRSKNSRHFDTEVYHRGSGAATPASSTRRTGHSSYTESSYDMADDPWASQQQQQPAYSAQEGYEYCEYDEYGTDERVWSKTSPCSSRTSGTGSSPSSGGSVVLDYSAKPRKSTKGKRRA</sequence>
<organism evidence="2 3">
    <name type="scientific">Ceratocystis fimbriata CBS 114723</name>
    <dbReference type="NCBI Taxonomy" id="1035309"/>
    <lineage>
        <taxon>Eukaryota</taxon>
        <taxon>Fungi</taxon>
        <taxon>Dikarya</taxon>
        <taxon>Ascomycota</taxon>
        <taxon>Pezizomycotina</taxon>
        <taxon>Sordariomycetes</taxon>
        <taxon>Hypocreomycetidae</taxon>
        <taxon>Microascales</taxon>
        <taxon>Ceratocystidaceae</taxon>
        <taxon>Ceratocystis</taxon>
    </lineage>
</organism>
<keyword evidence="3" id="KW-1185">Reference proteome</keyword>
<protein>
    <submittedName>
        <fullName evidence="2">Uncharacterized protein</fullName>
    </submittedName>
</protein>
<feature type="region of interest" description="Disordered" evidence="1">
    <location>
        <begin position="119"/>
        <end position="138"/>
    </location>
</feature>
<reference evidence="2 3" key="2">
    <citation type="journal article" date="2013" name="IMA Fungus">
        <title>IMA Genome-F 1: Ceratocystis fimbriata: Draft nuclear genome sequence for the plant pathogen, Ceratocystis fimbriata.</title>
        <authorList>
            <person name="Wilken P.M."/>
            <person name="Steenkamp E.T."/>
            <person name="Wingfield M.J."/>
            <person name="de Beer Z.W."/>
            <person name="Wingfield B.D."/>
        </authorList>
    </citation>
    <scope>NUCLEOTIDE SEQUENCE [LARGE SCALE GENOMIC DNA]</scope>
    <source>
        <strain evidence="2 3">CBS 114723</strain>
    </source>
</reference>
<feature type="compositionally biased region" description="Polar residues" evidence="1">
    <location>
        <begin position="157"/>
        <end position="173"/>
    </location>
</feature>
<reference evidence="2 3" key="1">
    <citation type="journal article" date="2013" name="Fungal Biol.">
        <title>Analysis of microsatellite markers in the genome of the plant pathogen Ceratocystis fimbriata.</title>
        <authorList>
            <person name="Simpson M.C."/>
            <person name="Wilken P.M."/>
            <person name="Coetzee M.P."/>
            <person name="Wingfield M.J."/>
            <person name="Wingfield B.D."/>
        </authorList>
    </citation>
    <scope>NUCLEOTIDE SEQUENCE [LARGE SCALE GENOMIC DNA]</scope>
    <source>
        <strain evidence="2 3">CBS 114723</strain>
    </source>
</reference>
<proteinExistence type="predicted"/>
<dbReference type="Proteomes" id="UP000222788">
    <property type="component" value="Unassembled WGS sequence"/>
</dbReference>
<evidence type="ECO:0000313" key="2">
    <source>
        <dbReference type="EMBL" id="PHH54743.1"/>
    </source>
</evidence>
<evidence type="ECO:0000313" key="3">
    <source>
        <dbReference type="Proteomes" id="UP000222788"/>
    </source>
</evidence>
<feature type="compositionally biased region" description="Basic residues" evidence="1">
    <location>
        <begin position="242"/>
        <end position="253"/>
    </location>
</feature>
<dbReference type="OrthoDB" id="4629699at2759"/>
<accession>A0A2C5XCL8</accession>
<gene>
    <name evidence="2" type="ORF">CFIMG_002559RA</name>
</gene>